<dbReference type="Proteomes" id="UP000199656">
    <property type="component" value="Unassembled WGS sequence"/>
</dbReference>
<protein>
    <submittedName>
        <fullName evidence="1">Uncharacterized protein</fullName>
    </submittedName>
</protein>
<evidence type="ECO:0000313" key="2">
    <source>
        <dbReference type="Proteomes" id="UP000199656"/>
    </source>
</evidence>
<evidence type="ECO:0000313" key="1">
    <source>
        <dbReference type="EMBL" id="SEA01481.1"/>
    </source>
</evidence>
<organism evidence="1 2">
    <name type="scientific">Chitinophaga terrae</name>
    <name type="common">ex Kim and Jung 2007</name>
    <dbReference type="NCBI Taxonomy" id="408074"/>
    <lineage>
        <taxon>Bacteria</taxon>
        <taxon>Pseudomonadati</taxon>
        <taxon>Bacteroidota</taxon>
        <taxon>Chitinophagia</taxon>
        <taxon>Chitinophagales</taxon>
        <taxon>Chitinophagaceae</taxon>
        <taxon>Chitinophaga</taxon>
    </lineage>
</organism>
<name>A0A1H3XRG2_9BACT</name>
<gene>
    <name evidence="1" type="ORF">SAMN05660909_00420</name>
</gene>
<accession>A0A1H3XRG2</accession>
<reference evidence="2" key="1">
    <citation type="submission" date="2016-10" db="EMBL/GenBank/DDBJ databases">
        <authorList>
            <person name="Varghese N."/>
            <person name="Submissions S."/>
        </authorList>
    </citation>
    <scope>NUCLEOTIDE SEQUENCE [LARGE SCALE GENOMIC DNA]</scope>
    <source>
        <strain evidence="2">DSM 23920</strain>
    </source>
</reference>
<dbReference type="EMBL" id="FNRL01000002">
    <property type="protein sequence ID" value="SEA01481.1"/>
    <property type="molecule type" value="Genomic_DNA"/>
</dbReference>
<keyword evidence="2" id="KW-1185">Reference proteome</keyword>
<dbReference type="AlphaFoldDB" id="A0A1H3XRG2"/>
<sequence>MVKLRYFLDYIYSNLVVAVATTRKVIYWDTSNMGNNELISNDKLKNLA</sequence>
<proteinExistence type="predicted"/>